<name>A0ABQ0GRX7_9PEZI</name>
<feature type="region of interest" description="Disordered" evidence="8">
    <location>
        <begin position="1"/>
        <end position="24"/>
    </location>
</feature>
<dbReference type="InterPro" id="IPR020846">
    <property type="entry name" value="MFS_dom"/>
</dbReference>
<keyword evidence="6 9" id="KW-0472">Membrane</keyword>
<feature type="transmembrane region" description="Helical" evidence="9">
    <location>
        <begin position="81"/>
        <end position="99"/>
    </location>
</feature>
<dbReference type="InterPro" id="IPR011701">
    <property type="entry name" value="MFS"/>
</dbReference>
<dbReference type="SUPFAM" id="SSF103473">
    <property type="entry name" value="MFS general substrate transporter"/>
    <property type="match status" value="1"/>
</dbReference>
<feature type="transmembrane region" description="Helical" evidence="9">
    <location>
        <begin position="486"/>
        <end position="506"/>
    </location>
</feature>
<dbReference type="Gene3D" id="1.20.1250.20">
    <property type="entry name" value="MFS general substrate transporter like domains"/>
    <property type="match status" value="1"/>
</dbReference>
<keyword evidence="5 9" id="KW-1133">Transmembrane helix</keyword>
<keyword evidence="2" id="KW-0813">Transport</keyword>
<evidence type="ECO:0000256" key="1">
    <source>
        <dbReference type="ARBA" id="ARBA00004651"/>
    </source>
</evidence>
<dbReference type="GeneID" id="98181434"/>
<evidence type="ECO:0000256" key="2">
    <source>
        <dbReference type="ARBA" id="ARBA00022448"/>
    </source>
</evidence>
<sequence>MANPQSSASSFTVNEAPAELESQRPRNKVPHWFLVLNPAGVTDEVLNHKYAGHGTSESPYVVDFLPYDASNPQQYPQYKKWTITILQAIATLAVAFVSTEYSGGIFEIIRYFQVSTTVATLGISLFVLGFAIGPLLWAPLSEFYGRQIVFFITYMALTAFNAGAAGAQNIETLIILRFFAGAFGASPLTNSGGVIADMFNAKERGIASGVFAMAPFLGPSIGPIAGGFLGEAEGWRWIEGLMAIFTGVIWLACAVYVPETYAPFLLLRRRAAKLSEMTGKVYVSKMDVATTAPRSEQVKTTLVRPWALLFREPIVLLTSIYLAIVYGTLYLLFAAFPIVFQLNRGWSPGIGGLAFVGVAVGMLAAVGYAMFDNRRYTRVAEAHGGAAPPEARLPPAIIGSVLLPVGLFWFAWTNGPEVHWIVPIIASAFFAAGLVGVFLSLLTYLIDSYTVFAASVLAANSVLRSLFGAAFPLFTTYMYRDLGIHWASSVPAFLALACTPFPLLFYRYGAPIRKKCKYAAEAAEVFERMHAQHQEKEGSALLPAGGESRAVLSEGEETVVGNEGGRGQREAGKGAGWA</sequence>
<feature type="region of interest" description="Disordered" evidence="8">
    <location>
        <begin position="555"/>
        <end position="578"/>
    </location>
</feature>
<evidence type="ECO:0000256" key="7">
    <source>
        <dbReference type="ARBA" id="ARBA00038459"/>
    </source>
</evidence>
<accession>A0ABQ0GRX7</accession>
<evidence type="ECO:0000256" key="3">
    <source>
        <dbReference type="ARBA" id="ARBA00022475"/>
    </source>
</evidence>
<comment type="subcellular location">
    <subcellularLocation>
        <location evidence="1">Cell membrane</location>
        <topology evidence="1">Multi-pass membrane protein</topology>
    </subcellularLocation>
</comment>
<evidence type="ECO:0000256" key="5">
    <source>
        <dbReference type="ARBA" id="ARBA00022989"/>
    </source>
</evidence>
<feature type="compositionally biased region" description="Polar residues" evidence="8">
    <location>
        <begin position="1"/>
        <end position="13"/>
    </location>
</feature>
<organism evidence="11 12">
    <name type="scientific">Madurella fahalii</name>
    <dbReference type="NCBI Taxonomy" id="1157608"/>
    <lineage>
        <taxon>Eukaryota</taxon>
        <taxon>Fungi</taxon>
        <taxon>Dikarya</taxon>
        <taxon>Ascomycota</taxon>
        <taxon>Pezizomycotina</taxon>
        <taxon>Sordariomycetes</taxon>
        <taxon>Sordariomycetidae</taxon>
        <taxon>Sordariales</taxon>
        <taxon>Sordariales incertae sedis</taxon>
        <taxon>Madurella</taxon>
    </lineage>
</organism>
<gene>
    <name evidence="11" type="primary">MFS2_2</name>
    <name evidence="11" type="ORF">MFIFM68171_10692</name>
</gene>
<feature type="transmembrane region" description="Helical" evidence="9">
    <location>
        <begin position="111"/>
        <end position="136"/>
    </location>
</feature>
<dbReference type="InterPro" id="IPR036259">
    <property type="entry name" value="MFS_trans_sf"/>
</dbReference>
<feature type="transmembrane region" description="Helical" evidence="9">
    <location>
        <begin position="241"/>
        <end position="267"/>
    </location>
</feature>
<evidence type="ECO:0000259" key="10">
    <source>
        <dbReference type="PROSITE" id="PS50850"/>
    </source>
</evidence>
<dbReference type="CDD" id="cd17323">
    <property type="entry name" value="MFS_Tpo1_MDR_like"/>
    <property type="match status" value="1"/>
</dbReference>
<feature type="transmembrane region" description="Helical" evidence="9">
    <location>
        <begin position="392"/>
        <end position="412"/>
    </location>
</feature>
<evidence type="ECO:0000256" key="8">
    <source>
        <dbReference type="SAM" id="MobiDB-lite"/>
    </source>
</evidence>
<proteinExistence type="inferred from homology"/>
<evidence type="ECO:0000313" key="12">
    <source>
        <dbReference type="Proteomes" id="UP001628179"/>
    </source>
</evidence>
<feature type="transmembrane region" description="Helical" evidence="9">
    <location>
        <begin position="350"/>
        <end position="371"/>
    </location>
</feature>
<evidence type="ECO:0000256" key="4">
    <source>
        <dbReference type="ARBA" id="ARBA00022692"/>
    </source>
</evidence>
<dbReference type="PANTHER" id="PTHR23502:SF186">
    <property type="entry name" value="MAJOR FACILITATOR SUPERFAMILY (MFS) PROFILE DOMAIN-CONTAINING PROTEIN"/>
    <property type="match status" value="1"/>
</dbReference>
<evidence type="ECO:0000256" key="6">
    <source>
        <dbReference type="ARBA" id="ARBA00023136"/>
    </source>
</evidence>
<comment type="caution">
    <text evidence="11">The sequence shown here is derived from an EMBL/GenBank/DDBJ whole genome shotgun (WGS) entry which is preliminary data.</text>
</comment>
<keyword evidence="12" id="KW-1185">Reference proteome</keyword>
<feature type="transmembrane region" description="Helical" evidence="9">
    <location>
        <begin position="208"/>
        <end position="229"/>
    </location>
</feature>
<feature type="transmembrane region" description="Helical" evidence="9">
    <location>
        <begin position="314"/>
        <end position="338"/>
    </location>
</feature>
<dbReference type="RefSeq" id="XP_070922212.1">
    <property type="nucleotide sequence ID" value="XM_071066111.1"/>
</dbReference>
<feature type="transmembrane region" description="Helical" evidence="9">
    <location>
        <begin position="418"/>
        <end position="442"/>
    </location>
</feature>
<feature type="transmembrane region" description="Helical" evidence="9">
    <location>
        <begin position="174"/>
        <end position="196"/>
    </location>
</feature>
<protein>
    <submittedName>
        <fullName evidence="11">MFS siderochrome iron transporter 1</fullName>
    </submittedName>
</protein>
<keyword evidence="4 9" id="KW-0812">Transmembrane</keyword>
<feature type="transmembrane region" description="Helical" evidence="9">
    <location>
        <begin position="449"/>
        <end position="474"/>
    </location>
</feature>
<feature type="transmembrane region" description="Helical" evidence="9">
    <location>
        <begin position="148"/>
        <end position="168"/>
    </location>
</feature>
<evidence type="ECO:0000313" key="11">
    <source>
        <dbReference type="EMBL" id="GAB1320482.1"/>
    </source>
</evidence>
<comment type="similarity">
    <text evidence="7">Belongs to the major facilitator superfamily. DHA1 family. Polyamines/proton antiporter (TC 2.A.1.2.16) subfamily.</text>
</comment>
<feature type="domain" description="Major facilitator superfamily (MFS) profile" evidence="10">
    <location>
        <begin position="83"/>
        <end position="515"/>
    </location>
</feature>
<dbReference type="PANTHER" id="PTHR23502">
    <property type="entry name" value="MAJOR FACILITATOR SUPERFAMILY"/>
    <property type="match status" value="1"/>
</dbReference>
<keyword evidence="3" id="KW-1003">Cell membrane</keyword>
<dbReference type="PROSITE" id="PS50850">
    <property type="entry name" value="MFS"/>
    <property type="match status" value="1"/>
</dbReference>
<reference evidence="11 12" key="1">
    <citation type="submission" date="2024-09" db="EMBL/GenBank/DDBJ databases">
        <title>Itraconazole resistance in Madurella fahalii resulting from another homologue of gene encoding cytochrome P450 14-alpha sterol demethylase (CYP51).</title>
        <authorList>
            <person name="Yoshioka I."/>
            <person name="Fahal A.H."/>
            <person name="Kaneko S."/>
            <person name="Yaguchi T."/>
        </authorList>
    </citation>
    <scope>NUCLEOTIDE SEQUENCE [LARGE SCALE GENOMIC DNA]</scope>
    <source>
        <strain evidence="11 12">IFM 68171</strain>
    </source>
</reference>
<dbReference type="Proteomes" id="UP001628179">
    <property type="component" value="Unassembled WGS sequence"/>
</dbReference>
<evidence type="ECO:0000256" key="9">
    <source>
        <dbReference type="SAM" id="Phobius"/>
    </source>
</evidence>
<dbReference type="Pfam" id="PF07690">
    <property type="entry name" value="MFS_1"/>
    <property type="match status" value="1"/>
</dbReference>
<dbReference type="EMBL" id="BAAFSV010000006">
    <property type="protein sequence ID" value="GAB1320482.1"/>
    <property type="molecule type" value="Genomic_DNA"/>
</dbReference>